<evidence type="ECO:0000256" key="2">
    <source>
        <dbReference type="ARBA" id="ARBA00004401"/>
    </source>
</evidence>
<sequence length="480" mass="55257">ILLKLRFKMEKEAVYHHYRRTTDVSISIIREKYLQFTCVKQNSTTNLSDSNNKIDVELLIKILYQHFSQPFPTGRITVYDIDYFFNVAVLLAKCKKQTVQRLMWWKVVKYLMLLTTKQMRILRYSISKPTLNYELVPRTKECLKQIHDLMPAAVGYKIATSPKFIATKNKMEEMLSNIKASFITLVTEADWMDDVTKLRAVGKVKAMKHMIGYPEALEEPSYLVALYSEVKIENNNFLKTVINIITANTKKMLSKLNDISVKRIIEQHIPDPFLVNAFNTIHFNFIVIPSGILEVPFYGLGLEALNYGAIGFILAHELTHSFDTQGRLYDEHGKMNNWWSNNTAKQFEIRAGCFREQYSKYTVRGEKEVNGGITIGENIADNGGLREAVRAYFKYVEHNGAEKKLPGLENYTHEQLLYLAFGIVWCSSGTKEADIWGLGDVHSPSRFRVIGTLSNMKEFSEVWQCSSKSAMNPTDKCILW</sequence>
<keyword evidence="12" id="KW-1185">Reference proteome</keyword>
<feature type="domain" description="Peptidase M13 N-terminal" evidence="10">
    <location>
        <begin position="45"/>
        <end position="214"/>
    </location>
</feature>
<dbReference type="InterPro" id="IPR008753">
    <property type="entry name" value="Peptidase_M13_N"/>
</dbReference>
<evidence type="ECO:0000256" key="7">
    <source>
        <dbReference type="ARBA" id="ARBA00022833"/>
    </source>
</evidence>
<dbReference type="Pfam" id="PF01431">
    <property type="entry name" value="Peptidase_M13"/>
    <property type="match status" value="1"/>
</dbReference>
<gene>
    <name evidence="11" type="ORF">L9F63_016363</name>
</gene>
<evidence type="ECO:0000256" key="1">
    <source>
        <dbReference type="ARBA" id="ARBA00001947"/>
    </source>
</evidence>
<dbReference type="GO" id="GO:0046872">
    <property type="term" value="F:metal ion binding"/>
    <property type="evidence" value="ECO:0007669"/>
    <property type="project" value="UniProtKB-KW"/>
</dbReference>
<dbReference type="PRINTS" id="PR00786">
    <property type="entry name" value="NEPRILYSIN"/>
</dbReference>
<feature type="domain" description="Peptidase M13 C-terminal" evidence="9">
    <location>
        <begin position="276"/>
        <end position="477"/>
    </location>
</feature>
<proteinExistence type="inferred from homology"/>
<evidence type="ECO:0000256" key="8">
    <source>
        <dbReference type="ARBA" id="ARBA00023049"/>
    </source>
</evidence>
<keyword evidence="6" id="KW-0378">Hydrolase</keyword>
<dbReference type="InterPro" id="IPR024079">
    <property type="entry name" value="MetalloPept_cat_dom_sf"/>
</dbReference>
<dbReference type="PROSITE" id="PS51885">
    <property type="entry name" value="NEPRILYSIN"/>
    <property type="match status" value="1"/>
</dbReference>
<dbReference type="PANTHER" id="PTHR11733">
    <property type="entry name" value="ZINC METALLOPROTEASE FAMILY M13 NEPRILYSIN-RELATED"/>
    <property type="match status" value="1"/>
</dbReference>
<evidence type="ECO:0000256" key="4">
    <source>
        <dbReference type="ARBA" id="ARBA00022670"/>
    </source>
</evidence>
<comment type="cofactor">
    <cofactor evidence="1">
        <name>Zn(2+)</name>
        <dbReference type="ChEBI" id="CHEBI:29105"/>
    </cofactor>
</comment>
<dbReference type="Pfam" id="PF05649">
    <property type="entry name" value="Peptidase_M13_N"/>
    <property type="match status" value="1"/>
</dbReference>
<organism evidence="11 12">
    <name type="scientific">Diploptera punctata</name>
    <name type="common">Pacific beetle cockroach</name>
    <dbReference type="NCBI Taxonomy" id="6984"/>
    <lineage>
        <taxon>Eukaryota</taxon>
        <taxon>Metazoa</taxon>
        <taxon>Ecdysozoa</taxon>
        <taxon>Arthropoda</taxon>
        <taxon>Hexapoda</taxon>
        <taxon>Insecta</taxon>
        <taxon>Pterygota</taxon>
        <taxon>Neoptera</taxon>
        <taxon>Polyneoptera</taxon>
        <taxon>Dictyoptera</taxon>
        <taxon>Blattodea</taxon>
        <taxon>Blaberoidea</taxon>
        <taxon>Blaberidae</taxon>
        <taxon>Diplopterinae</taxon>
        <taxon>Diploptera</taxon>
    </lineage>
</organism>
<dbReference type="PANTHER" id="PTHR11733:SF133">
    <property type="entry name" value="PHOSPHATE-REGULATING NEUTRAL ENDOPEPTIDASE PHEX"/>
    <property type="match status" value="1"/>
</dbReference>
<evidence type="ECO:0000256" key="3">
    <source>
        <dbReference type="ARBA" id="ARBA00007357"/>
    </source>
</evidence>
<evidence type="ECO:0008006" key="13">
    <source>
        <dbReference type="Google" id="ProtNLM"/>
    </source>
</evidence>
<keyword evidence="4" id="KW-0645">Protease</keyword>
<dbReference type="SUPFAM" id="SSF55486">
    <property type="entry name" value="Metalloproteases ('zincins'), catalytic domain"/>
    <property type="match status" value="1"/>
</dbReference>
<dbReference type="AlphaFoldDB" id="A0AAD8EHL6"/>
<dbReference type="EMBL" id="JASPKZ010004202">
    <property type="protein sequence ID" value="KAJ9590593.1"/>
    <property type="molecule type" value="Genomic_DNA"/>
</dbReference>
<keyword evidence="8" id="KW-0482">Metalloprotease</keyword>
<evidence type="ECO:0000256" key="5">
    <source>
        <dbReference type="ARBA" id="ARBA00022723"/>
    </source>
</evidence>
<reference evidence="11" key="1">
    <citation type="journal article" date="2023" name="IScience">
        <title>Live-bearing cockroach genome reveals convergent evolutionary mechanisms linked to viviparity in insects and beyond.</title>
        <authorList>
            <person name="Fouks B."/>
            <person name="Harrison M.C."/>
            <person name="Mikhailova A.A."/>
            <person name="Marchal E."/>
            <person name="English S."/>
            <person name="Carruthers M."/>
            <person name="Jennings E.C."/>
            <person name="Chiamaka E.L."/>
            <person name="Frigard R.A."/>
            <person name="Pippel M."/>
            <person name="Attardo G.M."/>
            <person name="Benoit J.B."/>
            <person name="Bornberg-Bauer E."/>
            <person name="Tobe S.S."/>
        </authorList>
    </citation>
    <scope>NUCLEOTIDE SEQUENCE</scope>
    <source>
        <strain evidence="11">Stay&amp;Tobe</strain>
    </source>
</reference>
<protein>
    <recommendedName>
        <fullName evidence="13">Endothelin-converting enzyme 1</fullName>
    </recommendedName>
</protein>
<dbReference type="Proteomes" id="UP001233999">
    <property type="component" value="Unassembled WGS sequence"/>
</dbReference>
<accession>A0AAD8EHL6</accession>
<dbReference type="InterPro" id="IPR018497">
    <property type="entry name" value="Peptidase_M13_C"/>
</dbReference>
<reference evidence="11" key="2">
    <citation type="submission" date="2023-05" db="EMBL/GenBank/DDBJ databases">
        <authorList>
            <person name="Fouks B."/>
        </authorList>
    </citation>
    <scope>NUCLEOTIDE SEQUENCE</scope>
    <source>
        <strain evidence="11">Stay&amp;Tobe</strain>
        <tissue evidence="11">Testes</tissue>
    </source>
</reference>
<comment type="similarity">
    <text evidence="3">Belongs to the peptidase M13 family.</text>
</comment>
<keyword evidence="7" id="KW-0862">Zinc</keyword>
<dbReference type="CDD" id="cd08662">
    <property type="entry name" value="M13"/>
    <property type="match status" value="1"/>
</dbReference>
<name>A0AAD8EHL6_DIPPU</name>
<feature type="non-terminal residue" evidence="11">
    <location>
        <position position="1"/>
    </location>
</feature>
<evidence type="ECO:0000313" key="12">
    <source>
        <dbReference type="Proteomes" id="UP001233999"/>
    </source>
</evidence>
<dbReference type="GO" id="GO:0004222">
    <property type="term" value="F:metalloendopeptidase activity"/>
    <property type="evidence" value="ECO:0007669"/>
    <property type="project" value="InterPro"/>
</dbReference>
<keyword evidence="5" id="KW-0479">Metal-binding</keyword>
<dbReference type="Gene3D" id="3.40.390.10">
    <property type="entry name" value="Collagenase (Catalytic Domain)"/>
    <property type="match status" value="1"/>
</dbReference>
<evidence type="ECO:0000259" key="10">
    <source>
        <dbReference type="Pfam" id="PF05649"/>
    </source>
</evidence>
<dbReference type="GO" id="GO:0016485">
    <property type="term" value="P:protein processing"/>
    <property type="evidence" value="ECO:0007669"/>
    <property type="project" value="TreeGrafter"/>
</dbReference>
<comment type="subcellular location">
    <subcellularLocation>
        <location evidence="2">Cell membrane</location>
        <topology evidence="2">Single-pass type II membrane protein</topology>
    </subcellularLocation>
</comment>
<evidence type="ECO:0000256" key="6">
    <source>
        <dbReference type="ARBA" id="ARBA00022801"/>
    </source>
</evidence>
<dbReference type="GO" id="GO:0005886">
    <property type="term" value="C:plasma membrane"/>
    <property type="evidence" value="ECO:0007669"/>
    <property type="project" value="UniProtKB-SubCell"/>
</dbReference>
<evidence type="ECO:0000313" key="11">
    <source>
        <dbReference type="EMBL" id="KAJ9590593.1"/>
    </source>
</evidence>
<dbReference type="InterPro" id="IPR000718">
    <property type="entry name" value="Peptidase_M13"/>
</dbReference>
<evidence type="ECO:0000259" key="9">
    <source>
        <dbReference type="Pfam" id="PF01431"/>
    </source>
</evidence>
<comment type="caution">
    <text evidence="11">The sequence shown here is derived from an EMBL/GenBank/DDBJ whole genome shotgun (WGS) entry which is preliminary data.</text>
</comment>